<evidence type="ECO:0000256" key="1">
    <source>
        <dbReference type="SAM" id="Phobius"/>
    </source>
</evidence>
<evidence type="ECO:0000313" key="2">
    <source>
        <dbReference type="EMBL" id="PWE85347.1"/>
    </source>
</evidence>
<keyword evidence="1" id="KW-0472">Membrane</keyword>
<keyword evidence="1" id="KW-1133">Transmembrane helix</keyword>
<gene>
    <name evidence="2" type="ORF">LG34_16450</name>
</gene>
<name>A0A2V1JL99_EUBRA</name>
<keyword evidence="1" id="KW-0812">Transmembrane</keyword>
<sequence>MSSQLMEMSTDCFFIFDIFFIVVYVCIFLKNFVMESCLGKIENKGKISDENYRKEDCIKSVFR</sequence>
<dbReference type="AlphaFoldDB" id="A0A2V1JL99"/>
<feature type="transmembrane region" description="Helical" evidence="1">
    <location>
        <begin position="12"/>
        <end position="33"/>
    </location>
</feature>
<reference evidence="2 3" key="1">
    <citation type="submission" date="2014-09" db="EMBL/GenBank/DDBJ databases">
        <title>Butyrate-producing bacteria isolated from human gut.</title>
        <authorList>
            <person name="Zhang Q."/>
            <person name="Zhao L."/>
        </authorList>
    </citation>
    <scope>NUCLEOTIDE SEQUENCE [LARGE SCALE GENOMIC DNA]</scope>
    <source>
        <strain evidence="2 3">21</strain>
    </source>
</reference>
<comment type="caution">
    <text evidence="2">The sequence shown here is derived from an EMBL/GenBank/DDBJ whole genome shotgun (WGS) entry which is preliminary data.</text>
</comment>
<dbReference type="Proteomes" id="UP000245288">
    <property type="component" value="Unassembled WGS sequence"/>
</dbReference>
<protein>
    <submittedName>
        <fullName evidence="2">Uncharacterized protein</fullName>
    </submittedName>
</protein>
<proteinExistence type="predicted"/>
<keyword evidence="3" id="KW-1185">Reference proteome</keyword>
<dbReference type="EMBL" id="JRFU01000217">
    <property type="protein sequence ID" value="PWE85347.1"/>
    <property type="molecule type" value="Genomic_DNA"/>
</dbReference>
<accession>A0A2V1JL99</accession>
<evidence type="ECO:0000313" key="3">
    <source>
        <dbReference type="Proteomes" id="UP000245288"/>
    </source>
</evidence>
<organism evidence="2 3">
    <name type="scientific">Eubacterium ramulus</name>
    <dbReference type="NCBI Taxonomy" id="39490"/>
    <lineage>
        <taxon>Bacteria</taxon>
        <taxon>Bacillati</taxon>
        <taxon>Bacillota</taxon>
        <taxon>Clostridia</taxon>
        <taxon>Eubacteriales</taxon>
        <taxon>Eubacteriaceae</taxon>
        <taxon>Eubacterium</taxon>
    </lineage>
</organism>